<dbReference type="Pfam" id="PF03749">
    <property type="entry name" value="SfsA"/>
    <property type="match status" value="1"/>
</dbReference>
<dbReference type="EMBL" id="FPAA01000002">
    <property type="protein sequence ID" value="SFS43653.1"/>
    <property type="molecule type" value="Genomic_DNA"/>
</dbReference>
<evidence type="ECO:0000313" key="4">
    <source>
        <dbReference type="EMBL" id="SFS43653.1"/>
    </source>
</evidence>
<evidence type="ECO:0000259" key="2">
    <source>
        <dbReference type="Pfam" id="PF03749"/>
    </source>
</evidence>
<dbReference type="InterPro" id="IPR005224">
    <property type="entry name" value="SfsA"/>
</dbReference>
<feature type="domain" description="SfsA N-terminal OB" evidence="3">
    <location>
        <begin position="16"/>
        <end position="80"/>
    </location>
</feature>
<name>A0A1I6PTX2_9BACL</name>
<proteinExistence type="inferred from homology"/>
<protein>
    <recommendedName>
        <fullName evidence="1">Sugar fermentation stimulation protein homolog</fullName>
    </recommendedName>
</protein>
<reference evidence="5" key="1">
    <citation type="submission" date="2016-10" db="EMBL/GenBank/DDBJ databases">
        <authorList>
            <person name="Varghese N."/>
            <person name="Submissions S."/>
        </authorList>
    </citation>
    <scope>NUCLEOTIDE SEQUENCE [LARGE SCALE GENOMIC DNA]</scope>
    <source>
        <strain evidence="5">DSM 45789</strain>
    </source>
</reference>
<dbReference type="OrthoDB" id="9802365at2"/>
<evidence type="ECO:0000259" key="3">
    <source>
        <dbReference type="Pfam" id="PF17746"/>
    </source>
</evidence>
<comment type="similarity">
    <text evidence="1">Belongs to the SfsA family.</text>
</comment>
<dbReference type="InterPro" id="IPR040452">
    <property type="entry name" value="SfsA_C"/>
</dbReference>
<accession>A0A1I6PTX2</accession>
<dbReference type="Proteomes" id="UP000198660">
    <property type="component" value="Unassembled WGS sequence"/>
</dbReference>
<dbReference type="Pfam" id="PF17746">
    <property type="entry name" value="SfsA_N"/>
    <property type="match status" value="1"/>
</dbReference>
<dbReference type="InterPro" id="IPR041465">
    <property type="entry name" value="SfsA_N"/>
</dbReference>
<dbReference type="PANTHER" id="PTHR30545">
    <property type="entry name" value="SUGAR FERMENTATION STIMULATION PROTEIN A"/>
    <property type="match status" value="1"/>
</dbReference>
<keyword evidence="5" id="KW-1185">Reference proteome</keyword>
<sequence>MAVLWSGETIIGIFKERPNRFQAIVEIEGVLETVHVPNTGRMSGLLAPGTEVLLVRSNNSKRKHRFSLTLIRKQGQWVCVYSALANRVFEDGVQLGKVRGIDGTLQREVKIGESRIDFTFEGEFSTFIEVKCVTYEEDGVAMFPDAPTLRGRKHIGELIRATEEGKRGMVVFIIFMKGVTYFTPLEAVDPLFAEALKKAKQAGIELRAYDCTVNQEGIELNQAIPIRL</sequence>
<dbReference type="Gene3D" id="2.40.50.580">
    <property type="match status" value="1"/>
</dbReference>
<organism evidence="4 5">
    <name type="scientific">Marininema halotolerans</name>
    <dbReference type="NCBI Taxonomy" id="1155944"/>
    <lineage>
        <taxon>Bacteria</taxon>
        <taxon>Bacillati</taxon>
        <taxon>Bacillota</taxon>
        <taxon>Bacilli</taxon>
        <taxon>Bacillales</taxon>
        <taxon>Thermoactinomycetaceae</taxon>
        <taxon>Marininema</taxon>
    </lineage>
</organism>
<dbReference type="PANTHER" id="PTHR30545:SF2">
    <property type="entry name" value="SUGAR FERMENTATION STIMULATION PROTEIN A"/>
    <property type="match status" value="1"/>
</dbReference>
<evidence type="ECO:0000313" key="5">
    <source>
        <dbReference type="Proteomes" id="UP000198660"/>
    </source>
</evidence>
<dbReference type="HAMAP" id="MF_00095">
    <property type="entry name" value="SfsA"/>
    <property type="match status" value="1"/>
</dbReference>
<gene>
    <name evidence="1" type="primary">sfsA</name>
    <name evidence="4" type="ORF">SAMN05444972_102129</name>
</gene>
<evidence type="ECO:0000256" key="1">
    <source>
        <dbReference type="HAMAP-Rule" id="MF_00095"/>
    </source>
</evidence>
<dbReference type="AlphaFoldDB" id="A0A1I6PTX2"/>
<dbReference type="GO" id="GO:0003677">
    <property type="term" value="F:DNA binding"/>
    <property type="evidence" value="ECO:0007669"/>
    <property type="project" value="InterPro"/>
</dbReference>
<dbReference type="CDD" id="cd22359">
    <property type="entry name" value="SfsA-like_bacterial"/>
    <property type="match status" value="1"/>
</dbReference>
<dbReference type="RefSeq" id="WP_091833839.1">
    <property type="nucleotide sequence ID" value="NZ_FPAA01000002.1"/>
</dbReference>
<dbReference type="Gene3D" id="3.40.1350.60">
    <property type="match status" value="1"/>
</dbReference>
<dbReference type="NCBIfam" id="TIGR00230">
    <property type="entry name" value="sfsA"/>
    <property type="match status" value="1"/>
</dbReference>
<feature type="domain" description="Sugar fermentation stimulation protein C-terminal" evidence="2">
    <location>
        <begin position="84"/>
        <end position="216"/>
    </location>
</feature>